<dbReference type="PANTHER" id="PTHR10030">
    <property type="entry name" value="ALPHA-L-FUCOSIDASE"/>
    <property type="match status" value="1"/>
</dbReference>
<dbReference type="SUPFAM" id="SSF51445">
    <property type="entry name" value="(Trans)glycosidases"/>
    <property type="match status" value="1"/>
</dbReference>
<dbReference type="GO" id="GO:0005764">
    <property type="term" value="C:lysosome"/>
    <property type="evidence" value="ECO:0007669"/>
    <property type="project" value="TreeGrafter"/>
</dbReference>
<proteinExistence type="inferred from homology"/>
<protein>
    <recommendedName>
        <fullName evidence="3">alpha-L-fucosidase</fullName>
        <ecNumber evidence="3">3.2.1.51</ecNumber>
    </recommendedName>
</protein>
<feature type="signal peptide" evidence="7">
    <location>
        <begin position="1"/>
        <end position="25"/>
    </location>
</feature>
<dbReference type="PANTHER" id="PTHR10030:SF37">
    <property type="entry name" value="ALPHA-L-FUCOSIDASE-RELATED"/>
    <property type="match status" value="1"/>
</dbReference>
<name>A0A4R1RMG9_9FLAO</name>
<dbReference type="InterPro" id="IPR013780">
    <property type="entry name" value="Glyco_hydro_b"/>
</dbReference>
<gene>
    <name evidence="9" type="ORF">EV196_10224</name>
</gene>
<evidence type="ECO:0000256" key="3">
    <source>
        <dbReference type="ARBA" id="ARBA00012662"/>
    </source>
</evidence>
<dbReference type="OrthoDB" id="1095333at2"/>
<evidence type="ECO:0000313" key="10">
    <source>
        <dbReference type="Proteomes" id="UP000295455"/>
    </source>
</evidence>
<evidence type="ECO:0000256" key="1">
    <source>
        <dbReference type="ARBA" id="ARBA00004071"/>
    </source>
</evidence>
<evidence type="ECO:0000313" key="9">
    <source>
        <dbReference type="EMBL" id="TCL67468.1"/>
    </source>
</evidence>
<dbReference type="EMBL" id="SLUP01000002">
    <property type="protein sequence ID" value="TCL67468.1"/>
    <property type="molecule type" value="Genomic_DNA"/>
</dbReference>
<evidence type="ECO:0000256" key="4">
    <source>
        <dbReference type="ARBA" id="ARBA00022729"/>
    </source>
</evidence>
<evidence type="ECO:0000256" key="2">
    <source>
        <dbReference type="ARBA" id="ARBA00007951"/>
    </source>
</evidence>
<dbReference type="EC" id="3.2.1.51" evidence="3"/>
<feature type="domain" description="Glycoside hydrolase family 29 N-terminal" evidence="8">
    <location>
        <begin position="51"/>
        <end position="358"/>
    </location>
</feature>
<dbReference type="Gene3D" id="2.60.40.1180">
    <property type="entry name" value="Golgi alpha-mannosidase II"/>
    <property type="match status" value="1"/>
</dbReference>
<dbReference type="AlphaFoldDB" id="A0A4R1RMG9"/>
<keyword evidence="4 7" id="KW-0732">Signal</keyword>
<dbReference type="PRINTS" id="PR00741">
    <property type="entry name" value="GLHYDRLASE29"/>
</dbReference>
<keyword evidence="6" id="KW-0326">Glycosidase</keyword>
<reference evidence="9 10" key="1">
    <citation type="submission" date="2019-03" db="EMBL/GenBank/DDBJ databases">
        <title>Genomic Encyclopedia of Type Strains, Phase IV (KMG-IV): sequencing the most valuable type-strain genomes for metagenomic binning, comparative biology and taxonomic classification.</title>
        <authorList>
            <person name="Goeker M."/>
        </authorList>
    </citation>
    <scope>NUCLEOTIDE SEQUENCE [LARGE SCALE GENOMIC DNA]</scope>
    <source>
        <strain evidence="9 10">DSM 18792</strain>
    </source>
</reference>
<dbReference type="GO" id="GO:0004560">
    <property type="term" value="F:alpha-L-fucosidase activity"/>
    <property type="evidence" value="ECO:0007669"/>
    <property type="project" value="InterPro"/>
</dbReference>
<dbReference type="InterPro" id="IPR016286">
    <property type="entry name" value="FUC_metazoa-typ"/>
</dbReference>
<comment type="caution">
    <text evidence="9">The sequence shown here is derived from an EMBL/GenBank/DDBJ whole genome shotgun (WGS) entry which is preliminary data.</text>
</comment>
<organism evidence="9 10">
    <name type="scientific">Mariniflexile fucanivorans</name>
    <dbReference type="NCBI Taxonomy" id="264023"/>
    <lineage>
        <taxon>Bacteria</taxon>
        <taxon>Pseudomonadati</taxon>
        <taxon>Bacteroidota</taxon>
        <taxon>Flavobacteriia</taxon>
        <taxon>Flavobacteriales</taxon>
        <taxon>Flavobacteriaceae</taxon>
        <taxon>Mariniflexile</taxon>
    </lineage>
</organism>
<dbReference type="InterPro" id="IPR017853">
    <property type="entry name" value="GH"/>
</dbReference>
<keyword evidence="5" id="KW-0378">Hydrolase</keyword>
<dbReference type="Pfam" id="PF01120">
    <property type="entry name" value="Alpha_L_fucos"/>
    <property type="match status" value="1"/>
</dbReference>
<dbReference type="GO" id="GO:0016139">
    <property type="term" value="P:glycoside catabolic process"/>
    <property type="evidence" value="ECO:0007669"/>
    <property type="project" value="TreeGrafter"/>
</dbReference>
<dbReference type="InterPro" id="IPR057739">
    <property type="entry name" value="Glyco_hydro_29_N"/>
</dbReference>
<dbReference type="Proteomes" id="UP000295455">
    <property type="component" value="Unassembled WGS sequence"/>
</dbReference>
<dbReference type="Gene3D" id="3.20.20.80">
    <property type="entry name" value="Glycosidases"/>
    <property type="match status" value="1"/>
</dbReference>
<dbReference type="SMART" id="SM00812">
    <property type="entry name" value="Alpha_L_fucos"/>
    <property type="match status" value="1"/>
</dbReference>
<keyword evidence="10" id="KW-1185">Reference proteome</keyword>
<accession>A0A4R1RMG9</accession>
<sequence length="605" mass="68611">MILKNKNKYVLLFLTILCISNLGFSQDKKEKGMEEMWGENSVSMDALKSGKAKFFDESNFGMFIHWGLFSELAGVWKNKTYYGIGEWIMNPRMAGIPVEDYKQIAKNFNPTGFDAKKIAQLAKDAGMKYIVITSKHHEGFAMFDSKVSDFDIVDATPFGRDPMHELADACHDIGLGFGFYYSHNQDWTTPGGGRGPETDNTGKKVDFKDYFYNKCKPQVKEICTNYGDIDFVWFDTPGDMPEVYVKELAAMVRKLQPKAMMCSRVGYGLGDYASVGDMEVPTKRIKGLWETCDTNNDSWSYAWYDNNFKSPKVILGRLVETVARGGSYLFNVGPNQLGIVPEIGAEFLRETGKWLKKYPQVVYAADASPWDYKLPWGDVTTKGSNMYLAVSEWPTDGKLYLPGLKTKIKSAKILNPEGENQNIEFSQGKDHWVTFDVPYKAPDQLISVIEVEVDIQNEAEIVAEDTALGVYPNIETELITEFGTVSNAIQENKRWMEKFGEWKHANQVGEWEENGQVTWKINVKEAGYYYIDLAYKGEDRLVWKTITDEGVMVQNQQAATEKYVFYNMGILEFKTPGIHTITTTLVEGDRKTASLKSIALRPIND</sequence>
<dbReference type="InterPro" id="IPR000933">
    <property type="entry name" value="Glyco_hydro_29"/>
</dbReference>
<evidence type="ECO:0000256" key="5">
    <source>
        <dbReference type="ARBA" id="ARBA00022801"/>
    </source>
</evidence>
<comment type="similarity">
    <text evidence="2">Belongs to the glycosyl hydrolase 29 family.</text>
</comment>
<comment type="function">
    <text evidence="1">Alpha-L-fucosidase is responsible for hydrolyzing the alpha-1,6-linked fucose joined to the reducing-end N-acetylglucosamine of the carbohydrate moieties of glycoproteins.</text>
</comment>
<evidence type="ECO:0000256" key="7">
    <source>
        <dbReference type="SAM" id="SignalP"/>
    </source>
</evidence>
<evidence type="ECO:0000256" key="6">
    <source>
        <dbReference type="ARBA" id="ARBA00023295"/>
    </source>
</evidence>
<dbReference type="GO" id="GO:0006004">
    <property type="term" value="P:fucose metabolic process"/>
    <property type="evidence" value="ECO:0007669"/>
    <property type="project" value="InterPro"/>
</dbReference>
<evidence type="ECO:0000259" key="8">
    <source>
        <dbReference type="Pfam" id="PF01120"/>
    </source>
</evidence>
<feature type="chain" id="PRO_5020596149" description="alpha-L-fucosidase" evidence="7">
    <location>
        <begin position="26"/>
        <end position="605"/>
    </location>
</feature>